<comment type="similarity">
    <text evidence="1 2">Belongs to the outer membrane factor (OMF) (TC 1.B.17) family.</text>
</comment>
<evidence type="ECO:0000256" key="1">
    <source>
        <dbReference type="ARBA" id="ARBA00007613"/>
    </source>
</evidence>
<protein>
    <submittedName>
        <fullName evidence="4">Efflux transporter outer membrane subunit</fullName>
    </submittedName>
</protein>
<evidence type="ECO:0000256" key="2">
    <source>
        <dbReference type="RuleBase" id="RU362097"/>
    </source>
</evidence>
<dbReference type="PROSITE" id="PS51257">
    <property type="entry name" value="PROKAR_LIPOPROTEIN"/>
    <property type="match status" value="1"/>
</dbReference>
<evidence type="ECO:0000313" key="4">
    <source>
        <dbReference type="EMBL" id="MBL1410557.1"/>
    </source>
</evidence>
<dbReference type="InterPro" id="IPR010131">
    <property type="entry name" value="MdtP/NodT-like"/>
</dbReference>
<dbReference type="PANTHER" id="PTHR30203:SF33">
    <property type="entry name" value="BLR4455 PROTEIN"/>
    <property type="match status" value="1"/>
</dbReference>
<dbReference type="Gene3D" id="1.20.1600.10">
    <property type="entry name" value="Outer membrane efflux proteins (OEP)"/>
    <property type="match status" value="1"/>
</dbReference>
<gene>
    <name evidence="4" type="ORF">JKG61_17500</name>
</gene>
<dbReference type="EMBL" id="JAERTY010000010">
    <property type="protein sequence ID" value="MBL1410557.1"/>
    <property type="molecule type" value="Genomic_DNA"/>
</dbReference>
<proteinExistence type="inferred from homology"/>
<feature type="coiled-coil region" evidence="3">
    <location>
        <begin position="372"/>
        <end position="431"/>
    </location>
</feature>
<organism evidence="4 5">
    <name type="scientific">Sphingobacterium faecale</name>
    <dbReference type="NCBI Taxonomy" id="2803775"/>
    <lineage>
        <taxon>Bacteria</taxon>
        <taxon>Pseudomonadati</taxon>
        <taxon>Bacteroidota</taxon>
        <taxon>Sphingobacteriia</taxon>
        <taxon>Sphingobacteriales</taxon>
        <taxon>Sphingobacteriaceae</taxon>
        <taxon>Sphingobacterium</taxon>
    </lineage>
</organism>
<evidence type="ECO:0000256" key="3">
    <source>
        <dbReference type="SAM" id="Coils"/>
    </source>
</evidence>
<dbReference type="Gene3D" id="2.20.200.10">
    <property type="entry name" value="Outer membrane efflux proteins (OEP)"/>
    <property type="match status" value="1"/>
</dbReference>
<evidence type="ECO:0000313" key="5">
    <source>
        <dbReference type="Proteomes" id="UP000625283"/>
    </source>
</evidence>
<reference evidence="4 5" key="1">
    <citation type="submission" date="2021-01" db="EMBL/GenBank/DDBJ databases">
        <title>C459-1 draft genome sequence.</title>
        <authorList>
            <person name="Zhang X.-F."/>
        </authorList>
    </citation>
    <scope>NUCLEOTIDE SEQUENCE [LARGE SCALE GENOMIC DNA]</scope>
    <source>
        <strain evidence="5">C459-1</strain>
    </source>
</reference>
<comment type="subcellular location">
    <subcellularLocation>
        <location evidence="2">Cell membrane</location>
        <topology evidence="2">Lipid-anchor</topology>
    </subcellularLocation>
</comment>
<keyword evidence="2" id="KW-0449">Lipoprotein</keyword>
<keyword evidence="2" id="KW-0812">Transmembrane</keyword>
<dbReference type="PANTHER" id="PTHR30203">
    <property type="entry name" value="OUTER MEMBRANE CATION EFFLUX PROTEIN"/>
    <property type="match status" value="1"/>
</dbReference>
<keyword evidence="2" id="KW-0472">Membrane</keyword>
<sequence length="486" mass="54457">MNNMSIKTILYLFAGVFFLTGCKVGEKYKQPNLNTPDSFRSAWTTDEGDSLLSQIEWRNFFNDSNLITLIDSGLSHNYDIRIALKNIEIANRNLRINKLNYLPTVDANIATVNQQYRSKDFYGSASSKWYEQKGKKAPESMAKYQSQYATGLEFSWELDIWGKIGQEGDVLKASWLDTKEAKTAIQTKLIADIATGYFNLLMLDAQIEVAKRNLQLNDSTLRMIKLQFDAGEITALAIQQTESQRLVAASLIPDLEKEITIQENSLRMLVGDMPAAVTRNNTLNDSLIKFDQDISLGSPLDIIRNRPDIKQAEYALVAANAQMNVAQIMRYPSISLSGVFGVNAMLAKNWFNIPGALLGGIAGGVTAPVFRNKKLKNQYEVAKIEREKVELDFQRQVMEAVGEVSNTIITVEKQKEQLNLAEERVSNSELAVKNASLLFKSGYATYLEVITAQSNALKSELDLVELKQRQLNACVTLYRSLGGGWR</sequence>
<dbReference type="Pfam" id="PF02321">
    <property type="entry name" value="OEP"/>
    <property type="match status" value="2"/>
</dbReference>
<name>A0ABS1R985_9SPHI</name>
<keyword evidence="2" id="KW-1134">Transmembrane beta strand</keyword>
<accession>A0ABS1R985</accession>
<comment type="caution">
    <text evidence="4">The sequence shown here is derived from an EMBL/GenBank/DDBJ whole genome shotgun (WGS) entry which is preliminary data.</text>
</comment>
<keyword evidence="3" id="KW-0175">Coiled coil</keyword>
<dbReference type="InterPro" id="IPR003423">
    <property type="entry name" value="OMP_efflux"/>
</dbReference>
<dbReference type="NCBIfam" id="TIGR01845">
    <property type="entry name" value="outer_NodT"/>
    <property type="match status" value="1"/>
</dbReference>
<keyword evidence="2" id="KW-0564">Palmitate</keyword>
<keyword evidence="5" id="KW-1185">Reference proteome</keyword>
<dbReference type="Proteomes" id="UP000625283">
    <property type="component" value="Unassembled WGS sequence"/>
</dbReference>
<dbReference type="SUPFAM" id="SSF56954">
    <property type="entry name" value="Outer membrane efflux proteins (OEP)"/>
    <property type="match status" value="1"/>
</dbReference>